<dbReference type="AlphaFoldDB" id="A0A1L7XYB0"/>
<gene>
    <name evidence="2" type="ORF">PAC_19908</name>
</gene>
<dbReference type="PANTHER" id="PTHR37538:SF4">
    <property type="entry name" value="PITSLRE SERINE_THREONINE-PROTEIN KINASE CDC2L1"/>
    <property type="match status" value="1"/>
</dbReference>
<feature type="compositionally biased region" description="Low complexity" evidence="1">
    <location>
        <begin position="377"/>
        <end position="388"/>
    </location>
</feature>
<feature type="region of interest" description="Disordered" evidence="1">
    <location>
        <begin position="400"/>
        <end position="428"/>
    </location>
</feature>
<dbReference type="EMBL" id="FJOG01000088">
    <property type="protein sequence ID" value="CZR70007.1"/>
    <property type="molecule type" value="Genomic_DNA"/>
</dbReference>
<evidence type="ECO:0000313" key="3">
    <source>
        <dbReference type="Proteomes" id="UP000184330"/>
    </source>
</evidence>
<accession>A0A1L7XYB0</accession>
<feature type="compositionally biased region" description="Polar residues" evidence="1">
    <location>
        <begin position="404"/>
        <end position="428"/>
    </location>
</feature>
<feature type="region of interest" description="Disordered" evidence="1">
    <location>
        <begin position="360"/>
        <end position="388"/>
    </location>
</feature>
<protein>
    <submittedName>
        <fullName evidence="2">Uncharacterized protein</fullName>
    </submittedName>
</protein>
<name>A0A1L7XYB0_9HELO</name>
<dbReference type="PANTHER" id="PTHR37538">
    <property type="entry name" value="BTB DOMAIN-CONTAINING PROTEIN"/>
    <property type="match status" value="1"/>
</dbReference>
<dbReference type="Proteomes" id="UP000184330">
    <property type="component" value="Unassembled WGS sequence"/>
</dbReference>
<evidence type="ECO:0000256" key="1">
    <source>
        <dbReference type="SAM" id="MobiDB-lite"/>
    </source>
</evidence>
<sequence>MMWHDTRAQVLANLKFLYGPDVEVVILHVNTLHGRLHQAVAVNLHPFNKATWTKYLHGEPASSFNHATLTLLEESERELAKFFSVNGNTVPFEGDMAQILTLGRGQREDSNAGSSLQSDFVFIATPGSTLPDGTVPKELIEADYPVEEYPAPETPVAAEARPIEEEVCAVECAAEESALVEDCAVECATEESPAPEPEPVAEEDLGWGYFFPKKDKRKGKKSRQEFLDVIEEPTPEPELVPEPEPVIEDTWGTWGATNKRSKKKKGGFSFGSVDPVDEAPAPPFEPEPVVEDTWGTWGATTKKSRKKKGKELEVPSELVPEPEPGPVVDVDIWVIPTKKEEKMNSVPEPEPDEWAQFLLSKRSKNEKKEVPEMPLGEESSAAKEPSAEVLEVPPTLKSVEHSAVATSLPQATSTETTPHGVQSPAPQSGQTVVFTIQFPDEINTKPLQAMITLADNTRVAIFDAVHSYLDSKSSSTGRQGLRRLEIKSGAGKNGDVGLSMLEETMWPEYLEYFRQYTKLPELTVDCFYC</sequence>
<feature type="compositionally biased region" description="Acidic residues" evidence="1">
    <location>
        <begin position="233"/>
        <end position="247"/>
    </location>
</feature>
<dbReference type="STRING" id="576137.A0A1L7XYB0"/>
<evidence type="ECO:0000313" key="2">
    <source>
        <dbReference type="EMBL" id="CZR70007.1"/>
    </source>
</evidence>
<organism evidence="2 3">
    <name type="scientific">Phialocephala subalpina</name>
    <dbReference type="NCBI Taxonomy" id="576137"/>
    <lineage>
        <taxon>Eukaryota</taxon>
        <taxon>Fungi</taxon>
        <taxon>Dikarya</taxon>
        <taxon>Ascomycota</taxon>
        <taxon>Pezizomycotina</taxon>
        <taxon>Leotiomycetes</taxon>
        <taxon>Helotiales</taxon>
        <taxon>Mollisiaceae</taxon>
        <taxon>Phialocephala</taxon>
        <taxon>Phialocephala fortinii species complex</taxon>
    </lineage>
</organism>
<proteinExistence type="predicted"/>
<dbReference type="OrthoDB" id="3559448at2759"/>
<feature type="region of interest" description="Disordered" evidence="1">
    <location>
        <begin position="233"/>
        <end position="328"/>
    </location>
</feature>
<keyword evidence="3" id="KW-1185">Reference proteome</keyword>
<reference evidence="2 3" key="1">
    <citation type="submission" date="2016-03" db="EMBL/GenBank/DDBJ databases">
        <authorList>
            <person name="Ploux O."/>
        </authorList>
    </citation>
    <scope>NUCLEOTIDE SEQUENCE [LARGE SCALE GENOMIC DNA]</scope>
    <source>
        <strain evidence="2 3">UAMH 11012</strain>
    </source>
</reference>